<dbReference type="SUPFAM" id="SSF51197">
    <property type="entry name" value="Clavaminate synthase-like"/>
    <property type="match status" value="1"/>
</dbReference>
<evidence type="ECO:0000313" key="2">
    <source>
        <dbReference type="Proteomes" id="UP000546642"/>
    </source>
</evidence>
<dbReference type="GO" id="GO:0005506">
    <property type="term" value="F:iron ion binding"/>
    <property type="evidence" value="ECO:0007669"/>
    <property type="project" value="UniProtKB-ARBA"/>
</dbReference>
<dbReference type="PANTHER" id="PTHR20883:SF49">
    <property type="entry name" value="PHYTANOYL-COA DIOXYGENASE"/>
    <property type="match status" value="1"/>
</dbReference>
<name>A0A7W9YKT0_9ACTN</name>
<dbReference type="Pfam" id="PF05721">
    <property type="entry name" value="PhyH"/>
    <property type="match status" value="1"/>
</dbReference>
<proteinExistence type="predicted"/>
<evidence type="ECO:0008006" key="3">
    <source>
        <dbReference type="Google" id="ProtNLM"/>
    </source>
</evidence>
<dbReference type="AlphaFoldDB" id="A0A7W9YKT0"/>
<reference evidence="1 2" key="1">
    <citation type="submission" date="2020-08" db="EMBL/GenBank/DDBJ databases">
        <title>Sequencing the genomes of 1000 actinobacteria strains.</title>
        <authorList>
            <person name="Klenk H.-P."/>
        </authorList>
    </citation>
    <scope>NUCLEOTIDE SEQUENCE [LARGE SCALE GENOMIC DNA]</scope>
    <source>
        <strain evidence="1 2">DSM 46659</strain>
    </source>
</reference>
<dbReference type="RefSeq" id="WP_184077426.1">
    <property type="nucleotide sequence ID" value="NZ_JACHDS010000001.1"/>
</dbReference>
<accession>A0A7W9YKT0</accession>
<evidence type="ECO:0000313" key="1">
    <source>
        <dbReference type="EMBL" id="MBB6173805.1"/>
    </source>
</evidence>
<keyword evidence="2" id="KW-1185">Reference proteome</keyword>
<protein>
    <recommendedName>
        <fullName evidence="3">Phytanoyl-CoA dioxygenase</fullName>
    </recommendedName>
</protein>
<comment type="caution">
    <text evidence="1">The sequence shown here is derived from an EMBL/GenBank/DDBJ whole genome shotgun (WGS) entry which is preliminary data.</text>
</comment>
<organism evidence="1 2">
    <name type="scientific">Nocardiopsis mwathae</name>
    <dbReference type="NCBI Taxonomy" id="1472723"/>
    <lineage>
        <taxon>Bacteria</taxon>
        <taxon>Bacillati</taxon>
        <taxon>Actinomycetota</taxon>
        <taxon>Actinomycetes</taxon>
        <taxon>Streptosporangiales</taxon>
        <taxon>Nocardiopsidaceae</taxon>
        <taxon>Nocardiopsis</taxon>
    </lineage>
</organism>
<dbReference type="EMBL" id="JACHDS010000001">
    <property type="protein sequence ID" value="MBB6173805.1"/>
    <property type="molecule type" value="Genomic_DNA"/>
</dbReference>
<dbReference type="Proteomes" id="UP000546642">
    <property type="component" value="Unassembled WGS sequence"/>
</dbReference>
<dbReference type="PANTHER" id="PTHR20883">
    <property type="entry name" value="PHYTANOYL-COA DIOXYGENASE DOMAIN CONTAINING 1"/>
    <property type="match status" value="1"/>
</dbReference>
<gene>
    <name evidence="1" type="ORF">HNR23_003865</name>
</gene>
<dbReference type="Gene3D" id="2.60.120.620">
    <property type="entry name" value="q2cbj1_9rhob like domain"/>
    <property type="match status" value="1"/>
</dbReference>
<sequence length="243" mass="26562">MRVERHPFTTLLEADITDYRKAGVVRVPRLLYGESLIHARGAAWEAYRYEAEPRWDQRGMTVLRGAGDWRSEGTLRDLVLGPLGESASALTGRAMRLFSGCFLYQEPECGRPTVRYSDAPYDPYDSAETITAWVALSDIPPERGCLSFIPGSHRDLGIVPVLRGPSVTLPLAAGDAVFHSARTVRWANGNTTTEPRIVLSARYMAADATYNGRPDPVTDPLGLTVGHPLGGADFPLITGALHE</sequence>
<dbReference type="InterPro" id="IPR008775">
    <property type="entry name" value="Phytyl_CoA_dOase-like"/>
</dbReference>
<dbReference type="GO" id="GO:0016706">
    <property type="term" value="F:2-oxoglutarate-dependent dioxygenase activity"/>
    <property type="evidence" value="ECO:0007669"/>
    <property type="project" value="UniProtKB-ARBA"/>
</dbReference>